<evidence type="ECO:0000256" key="1">
    <source>
        <dbReference type="ARBA" id="ARBA00023015"/>
    </source>
</evidence>
<dbReference type="InterPro" id="IPR036864">
    <property type="entry name" value="Zn2-C6_fun-type_DNA-bd_sf"/>
</dbReference>
<feature type="region of interest" description="Disordered" evidence="5">
    <location>
        <begin position="100"/>
        <end position="128"/>
    </location>
</feature>
<keyword evidence="4" id="KW-0539">Nucleus</keyword>
<organism evidence="7 8">
    <name type="scientific">Apiospora hydei</name>
    <dbReference type="NCBI Taxonomy" id="1337664"/>
    <lineage>
        <taxon>Eukaryota</taxon>
        <taxon>Fungi</taxon>
        <taxon>Dikarya</taxon>
        <taxon>Ascomycota</taxon>
        <taxon>Pezizomycotina</taxon>
        <taxon>Sordariomycetes</taxon>
        <taxon>Xylariomycetidae</taxon>
        <taxon>Amphisphaeriales</taxon>
        <taxon>Apiosporaceae</taxon>
        <taxon>Apiospora</taxon>
    </lineage>
</organism>
<sequence length="456" mass="50550">MAQATPPQSSEEATATPIIWRRACVACTKAKRQCTKQVPSCRRCTGRRIPCAYPPARPAVETQVPAAASSSDDITSATLDSGAMLVIEQCRADASALATTTSIASPREQSTPDDTPLDTPDTLPRPAADQSMIVANIPANTSERETDWFLAQQSFVPETTVPEEFLLDLPTNLMVDQILHFVDLIKKWLKEWDAYGTLALYFLGKNASNQNGIFQIIDDRVTQLFEDQTRNDELLLSAGSSCSQTRDLFGRLSRVQALVAYQIVRLFDGDIRMRARAEADLPMQTAWTKDLWAQTRKSVSPAAPGCDASTSPLNQSIPFDGLVSLDGAVVAWKLWILTESIRRTWLASNLVMELYHYVKHGWSRCPGSIPFTMRAGLWDAGTAAGWFGMQRKQDALFVHIFQHPEMMESVSPEQVDEFGHAILGITWGLEKTARWHDRMGESLGNPLAERVNFVSS</sequence>
<protein>
    <recommendedName>
        <fullName evidence="6">Zn(2)-C6 fungal-type domain-containing protein</fullName>
    </recommendedName>
</protein>
<dbReference type="PANTHER" id="PTHR31069">
    <property type="entry name" value="OLEATE-ACTIVATED TRANSCRIPTION FACTOR 1-RELATED"/>
    <property type="match status" value="1"/>
</dbReference>
<reference evidence="7 8" key="1">
    <citation type="submission" date="2023-01" db="EMBL/GenBank/DDBJ databases">
        <title>Analysis of 21 Apiospora genomes using comparative genomics revels a genus with tremendous synthesis potential of carbohydrate active enzymes and secondary metabolites.</title>
        <authorList>
            <person name="Sorensen T."/>
        </authorList>
    </citation>
    <scope>NUCLEOTIDE SEQUENCE [LARGE SCALE GENOMIC DNA]</scope>
    <source>
        <strain evidence="7 8">CBS 114990</strain>
    </source>
</reference>
<name>A0ABR1UVT2_9PEZI</name>
<dbReference type="Pfam" id="PF00172">
    <property type="entry name" value="Zn_clus"/>
    <property type="match status" value="1"/>
</dbReference>
<keyword evidence="2" id="KW-0238">DNA-binding</keyword>
<evidence type="ECO:0000256" key="5">
    <source>
        <dbReference type="SAM" id="MobiDB-lite"/>
    </source>
</evidence>
<evidence type="ECO:0000259" key="6">
    <source>
        <dbReference type="PROSITE" id="PS50048"/>
    </source>
</evidence>
<keyword evidence="1" id="KW-0805">Transcription regulation</keyword>
<dbReference type="GeneID" id="92052509"/>
<evidence type="ECO:0000256" key="3">
    <source>
        <dbReference type="ARBA" id="ARBA00023163"/>
    </source>
</evidence>
<dbReference type="SUPFAM" id="SSF57701">
    <property type="entry name" value="Zn2/Cys6 DNA-binding domain"/>
    <property type="match status" value="1"/>
</dbReference>
<dbReference type="PROSITE" id="PS50048">
    <property type="entry name" value="ZN2_CY6_FUNGAL_2"/>
    <property type="match status" value="1"/>
</dbReference>
<proteinExistence type="predicted"/>
<dbReference type="RefSeq" id="XP_066661637.1">
    <property type="nucleotide sequence ID" value="XM_066819449.1"/>
</dbReference>
<keyword evidence="3" id="KW-0804">Transcription</keyword>
<dbReference type="PANTHER" id="PTHR31069:SF32">
    <property type="entry name" value="ARGININE METABOLISM REGULATION PROTEIN II"/>
    <property type="match status" value="1"/>
</dbReference>
<evidence type="ECO:0000256" key="4">
    <source>
        <dbReference type="ARBA" id="ARBA00023242"/>
    </source>
</evidence>
<dbReference type="Proteomes" id="UP001433268">
    <property type="component" value="Unassembled WGS sequence"/>
</dbReference>
<keyword evidence="8" id="KW-1185">Reference proteome</keyword>
<accession>A0ABR1UVT2</accession>
<evidence type="ECO:0000313" key="7">
    <source>
        <dbReference type="EMBL" id="KAK8063038.1"/>
    </source>
</evidence>
<dbReference type="PROSITE" id="PS00463">
    <property type="entry name" value="ZN2_CY6_FUNGAL_1"/>
    <property type="match status" value="1"/>
</dbReference>
<dbReference type="CDD" id="cd00067">
    <property type="entry name" value="GAL4"/>
    <property type="match status" value="1"/>
</dbReference>
<dbReference type="InterPro" id="IPR001138">
    <property type="entry name" value="Zn2Cys6_DnaBD"/>
</dbReference>
<evidence type="ECO:0000313" key="8">
    <source>
        <dbReference type="Proteomes" id="UP001433268"/>
    </source>
</evidence>
<dbReference type="InterPro" id="IPR050675">
    <property type="entry name" value="OAF3"/>
</dbReference>
<evidence type="ECO:0000256" key="2">
    <source>
        <dbReference type="ARBA" id="ARBA00023125"/>
    </source>
</evidence>
<comment type="caution">
    <text evidence="7">The sequence shown here is derived from an EMBL/GenBank/DDBJ whole genome shotgun (WGS) entry which is preliminary data.</text>
</comment>
<gene>
    <name evidence="7" type="ORF">PG997_015135</name>
</gene>
<feature type="domain" description="Zn(2)-C6 fungal-type" evidence="6">
    <location>
        <begin position="23"/>
        <end position="53"/>
    </location>
</feature>
<dbReference type="Gene3D" id="4.10.240.10">
    <property type="entry name" value="Zn(2)-C6 fungal-type DNA-binding domain"/>
    <property type="match status" value="1"/>
</dbReference>
<feature type="compositionally biased region" description="Low complexity" evidence="5">
    <location>
        <begin position="112"/>
        <end position="124"/>
    </location>
</feature>
<dbReference type="EMBL" id="JAQQWN010000010">
    <property type="protein sequence ID" value="KAK8063038.1"/>
    <property type="molecule type" value="Genomic_DNA"/>
</dbReference>